<name>A0A4S4MR67_9APHY</name>
<proteinExistence type="predicted"/>
<gene>
    <name evidence="2" type="ORF">EUX98_g6303</name>
</gene>
<evidence type="ECO:0000313" key="2">
    <source>
        <dbReference type="EMBL" id="THH27877.1"/>
    </source>
</evidence>
<organism evidence="2 3">
    <name type="scientific">Antrodiella citrinella</name>
    <dbReference type="NCBI Taxonomy" id="2447956"/>
    <lineage>
        <taxon>Eukaryota</taxon>
        <taxon>Fungi</taxon>
        <taxon>Dikarya</taxon>
        <taxon>Basidiomycota</taxon>
        <taxon>Agaricomycotina</taxon>
        <taxon>Agaricomycetes</taxon>
        <taxon>Polyporales</taxon>
        <taxon>Steccherinaceae</taxon>
        <taxon>Antrodiella</taxon>
    </lineage>
</organism>
<evidence type="ECO:0000256" key="1">
    <source>
        <dbReference type="SAM" id="MobiDB-lite"/>
    </source>
</evidence>
<feature type="region of interest" description="Disordered" evidence="1">
    <location>
        <begin position="172"/>
        <end position="193"/>
    </location>
</feature>
<protein>
    <submittedName>
        <fullName evidence="2">Uncharacterized protein</fullName>
    </submittedName>
</protein>
<dbReference type="Proteomes" id="UP000308730">
    <property type="component" value="Unassembled WGS sequence"/>
</dbReference>
<feature type="compositionally biased region" description="Basic and acidic residues" evidence="1">
    <location>
        <begin position="179"/>
        <end position="193"/>
    </location>
</feature>
<feature type="compositionally biased region" description="Polar residues" evidence="1">
    <location>
        <begin position="109"/>
        <end position="125"/>
    </location>
</feature>
<dbReference type="EMBL" id="SGPM01000218">
    <property type="protein sequence ID" value="THH27877.1"/>
    <property type="molecule type" value="Genomic_DNA"/>
</dbReference>
<sequence length="193" mass="20813">MSNHSGSCPPPQYAARGRHITRARRANIERKNRLYETHGTPTVPLGMRLGPAQYFGPPIGFTGNNIFGAGSTGLTGAGEGVGGERIGKKETQTHWMDDATVPDMVPSEGTVSEPATGTVGPTTEDSGAEMPTLAERGEAEVETGEIAESRNAASTRRDRAEYLARTYRVYPTTSLAEPPYERDSRKPKAPYDF</sequence>
<keyword evidence="3" id="KW-1185">Reference proteome</keyword>
<feature type="non-terminal residue" evidence="2">
    <location>
        <position position="193"/>
    </location>
</feature>
<comment type="caution">
    <text evidence="2">The sequence shown here is derived from an EMBL/GenBank/DDBJ whole genome shotgun (WGS) entry which is preliminary data.</text>
</comment>
<reference evidence="2 3" key="1">
    <citation type="submission" date="2019-02" db="EMBL/GenBank/DDBJ databases">
        <title>Genome sequencing of the rare red list fungi Antrodiella citrinella (Flaviporus citrinellus).</title>
        <authorList>
            <person name="Buettner E."/>
            <person name="Kellner H."/>
        </authorList>
    </citation>
    <scope>NUCLEOTIDE SEQUENCE [LARGE SCALE GENOMIC DNA]</scope>
    <source>
        <strain evidence="2 3">DSM 108506</strain>
    </source>
</reference>
<feature type="region of interest" description="Disordered" evidence="1">
    <location>
        <begin position="105"/>
        <end position="157"/>
    </location>
</feature>
<evidence type="ECO:0000313" key="3">
    <source>
        <dbReference type="Proteomes" id="UP000308730"/>
    </source>
</evidence>
<dbReference type="AlphaFoldDB" id="A0A4S4MR67"/>
<accession>A0A4S4MR67</accession>